<feature type="non-terminal residue" evidence="4">
    <location>
        <position position="77"/>
    </location>
</feature>
<keyword evidence="1" id="KW-0597">Phosphoprotein</keyword>
<sequence>MVVDDNETSRDILSGYLSTFGFEVDAVSSGTEVMERIQQGQLDCDLIVSDFMMPAMNGFDMATEIRRSTDLPQQPRI</sequence>
<protein>
    <recommendedName>
        <fullName evidence="3">Response regulatory domain-containing protein</fullName>
    </recommendedName>
</protein>
<dbReference type="InterPro" id="IPR011006">
    <property type="entry name" value="CheY-like_superfamily"/>
</dbReference>
<dbReference type="InterPro" id="IPR050595">
    <property type="entry name" value="Bact_response_regulator"/>
</dbReference>
<dbReference type="GO" id="GO:0000160">
    <property type="term" value="P:phosphorelay signal transduction system"/>
    <property type="evidence" value="ECO:0007669"/>
    <property type="project" value="UniProtKB-KW"/>
</dbReference>
<reference evidence="4" key="1">
    <citation type="journal article" date="2014" name="Front. Microbiol.">
        <title>High frequency of phylogenetically diverse reductive dehalogenase-homologous genes in deep subseafloor sedimentary metagenomes.</title>
        <authorList>
            <person name="Kawai M."/>
            <person name="Futagami T."/>
            <person name="Toyoda A."/>
            <person name="Takaki Y."/>
            <person name="Nishi S."/>
            <person name="Hori S."/>
            <person name="Arai W."/>
            <person name="Tsubouchi T."/>
            <person name="Morono Y."/>
            <person name="Uchiyama I."/>
            <person name="Ito T."/>
            <person name="Fujiyama A."/>
            <person name="Inagaki F."/>
            <person name="Takami H."/>
        </authorList>
    </citation>
    <scope>NUCLEOTIDE SEQUENCE</scope>
    <source>
        <strain evidence="4">Expedition CK06-06</strain>
    </source>
</reference>
<dbReference type="Pfam" id="PF00072">
    <property type="entry name" value="Response_reg"/>
    <property type="match status" value="1"/>
</dbReference>
<evidence type="ECO:0000256" key="2">
    <source>
        <dbReference type="ARBA" id="ARBA00023012"/>
    </source>
</evidence>
<dbReference type="InterPro" id="IPR001789">
    <property type="entry name" value="Sig_transdc_resp-reg_receiver"/>
</dbReference>
<dbReference type="PROSITE" id="PS50110">
    <property type="entry name" value="RESPONSE_REGULATORY"/>
    <property type="match status" value="1"/>
</dbReference>
<proteinExistence type="predicted"/>
<keyword evidence="2" id="KW-0902">Two-component regulatory system</keyword>
<accession>X1BUD0</accession>
<dbReference type="Gene3D" id="3.40.50.2300">
    <property type="match status" value="1"/>
</dbReference>
<organism evidence="4">
    <name type="scientific">marine sediment metagenome</name>
    <dbReference type="NCBI Taxonomy" id="412755"/>
    <lineage>
        <taxon>unclassified sequences</taxon>
        <taxon>metagenomes</taxon>
        <taxon>ecological metagenomes</taxon>
    </lineage>
</organism>
<dbReference type="SUPFAM" id="SSF52172">
    <property type="entry name" value="CheY-like"/>
    <property type="match status" value="1"/>
</dbReference>
<evidence type="ECO:0000313" key="4">
    <source>
        <dbReference type="EMBL" id="GAG84762.1"/>
    </source>
</evidence>
<evidence type="ECO:0000256" key="1">
    <source>
        <dbReference type="ARBA" id="ARBA00022553"/>
    </source>
</evidence>
<dbReference type="EMBL" id="BART01010074">
    <property type="protein sequence ID" value="GAG84762.1"/>
    <property type="molecule type" value="Genomic_DNA"/>
</dbReference>
<dbReference type="PANTHER" id="PTHR44591">
    <property type="entry name" value="STRESS RESPONSE REGULATOR PROTEIN 1"/>
    <property type="match status" value="1"/>
</dbReference>
<name>X1BUD0_9ZZZZ</name>
<gene>
    <name evidence="4" type="ORF">S01H4_22085</name>
</gene>
<dbReference type="PANTHER" id="PTHR44591:SF14">
    <property type="entry name" value="PROTEIN PILG"/>
    <property type="match status" value="1"/>
</dbReference>
<comment type="caution">
    <text evidence="4">The sequence shown here is derived from an EMBL/GenBank/DDBJ whole genome shotgun (WGS) entry which is preliminary data.</text>
</comment>
<evidence type="ECO:0000259" key="3">
    <source>
        <dbReference type="PROSITE" id="PS50110"/>
    </source>
</evidence>
<dbReference type="AlphaFoldDB" id="X1BUD0"/>
<feature type="domain" description="Response regulatory" evidence="3">
    <location>
        <begin position="1"/>
        <end position="77"/>
    </location>
</feature>